<gene>
    <name evidence="1" type="ORF">K0U00_15705</name>
</gene>
<evidence type="ECO:0000313" key="1">
    <source>
        <dbReference type="EMBL" id="MBW7455471.1"/>
    </source>
</evidence>
<dbReference type="Proteomes" id="UP001519887">
    <property type="component" value="Unassembled WGS sequence"/>
</dbReference>
<dbReference type="EMBL" id="JAHZIK010000370">
    <property type="protein sequence ID" value="MBW7455471.1"/>
    <property type="molecule type" value="Genomic_DNA"/>
</dbReference>
<feature type="non-terminal residue" evidence="1">
    <location>
        <position position="328"/>
    </location>
</feature>
<keyword evidence="2" id="KW-1185">Reference proteome</keyword>
<proteinExistence type="predicted"/>
<dbReference type="InterPro" id="IPR026838">
    <property type="entry name" value="YheC/D"/>
</dbReference>
<organism evidence="1 2">
    <name type="scientific">Paenibacillus sepulcri</name>
    <dbReference type="NCBI Taxonomy" id="359917"/>
    <lineage>
        <taxon>Bacteria</taxon>
        <taxon>Bacillati</taxon>
        <taxon>Bacillota</taxon>
        <taxon>Bacilli</taxon>
        <taxon>Bacillales</taxon>
        <taxon>Paenibacillaceae</taxon>
        <taxon>Paenibacillus</taxon>
    </lineage>
</organism>
<protein>
    <submittedName>
        <fullName evidence="1">YheC/YheD family protein</fullName>
    </submittedName>
</protein>
<evidence type="ECO:0000313" key="2">
    <source>
        <dbReference type="Proteomes" id="UP001519887"/>
    </source>
</evidence>
<dbReference type="Pfam" id="PF14398">
    <property type="entry name" value="ATPgrasp_YheCD"/>
    <property type="match status" value="1"/>
</dbReference>
<reference evidence="1 2" key="1">
    <citation type="submission" date="2021-07" db="EMBL/GenBank/DDBJ databases">
        <title>Paenibacillus radiodurans sp. nov., isolated from the southeastern edge of Tengger Desert.</title>
        <authorList>
            <person name="Zhang G."/>
        </authorList>
    </citation>
    <scope>NUCLEOTIDE SEQUENCE [LARGE SCALE GENOMIC DNA]</scope>
    <source>
        <strain evidence="1 2">CCM 7311</strain>
    </source>
</reference>
<name>A0ABS7C3L2_9BACL</name>
<sequence length="328" mass="36760">MAYPQESIHLGIMISQRQADEGECADSPPLQMPEDLFCRQLCKFGRKLGINAYLFDASCPQHASAISGYTLNHGVWERVSMPLPDIVYDRTMCRTARQIELRSRTLAALKQKKSFILMNGSLPDKWNVHTLLQQDEEMQPWLVPSARYEGSGQLIMLEKQHPYGLFLKPSAGTHGKGALHVFRSGGKYRIEGRDRHNGIIACEFNHLWEAADWIQRFASGTYLVQPYLRLSGDNDRPFDVRALIQKNNRGHWSFTGAALREGERGSVTSNLHGGGKAVGASESLTRRFGGDTAARLLADIRRISQRAAVRLEESCGRLAEIGFDFGIE</sequence>
<comment type="caution">
    <text evidence="1">The sequence shown here is derived from an EMBL/GenBank/DDBJ whole genome shotgun (WGS) entry which is preliminary data.</text>
</comment>
<dbReference type="SUPFAM" id="SSF56059">
    <property type="entry name" value="Glutathione synthetase ATP-binding domain-like"/>
    <property type="match status" value="1"/>
</dbReference>
<accession>A0ABS7C3L2</accession>